<keyword evidence="2 5" id="KW-0812">Transmembrane</keyword>
<feature type="transmembrane region" description="Helical" evidence="5">
    <location>
        <begin position="176"/>
        <end position="196"/>
    </location>
</feature>
<dbReference type="AlphaFoldDB" id="A0A5E4VNI8"/>
<evidence type="ECO:0000256" key="1">
    <source>
        <dbReference type="ARBA" id="ARBA00004141"/>
    </source>
</evidence>
<reference evidence="7 8" key="1">
    <citation type="submission" date="2019-08" db="EMBL/GenBank/DDBJ databases">
        <authorList>
            <person name="Peeters C."/>
        </authorList>
    </citation>
    <scope>NUCLEOTIDE SEQUENCE [LARGE SCALE GENOMIC DNA]</scope>
    <source>
        <strain evidence="7 8">LMG 31111</strain>
    </source>
</reference>
<feature type="transmembrane region" description="Helical" evidence="5">
    <location>
        <begin position="20"/>
        <end position="44"/>
    </location>
</feature>
<protein>
    <submittedName>
        <fullName evidence="7">4-hydroxybenzoate transporter PcaK</fullName>
    </submittedName>
</protein>
<evidence type="ECO:0000256" key="3">
    <source>
        <dbReference type="ARBA" id="ARBA00022989"/>
    </source>
</evidence>
<dbReference type="PANTHER" id="PTHR23508:SF10">
    <property type="entry name" value="CARBOXYLIC ACID TRANSPORTER PROTEIN HOMOLOG"/>
    <property type="match status" value="1"/>
</dbReference>
<comment type="subcellular location">
    <subcellularLocation>
        <location evidence="1">Membrane</location>
        <topology evidence="1">Multi-pass membrane protein</topology>
    </subcellularLocation>
</comment>
<dbReference type="GO" id="GO:0005886">
    <property type="term" value="C:plasma membrane"/>
    <property type="evidence" value="ECO:0007669"/>
    <property type="project" value="TreeGrafter"/>
</dbReference>
<dbReference type="InterPro" id="IPR005829">
    <property type="entry name" value="Sugar_transporter_CS"/>
</dbReference>
<keyword evidence="3 5" id="KW-1133">Transmembrane helix</keyword>
<dbReference type="RefSeq" id="WP_150585371.1">
    <property type="nucleotide sequence ID" value="NZ_CABPSE010000008.1"/>
</dbReference>
<evidence type="ECO:0000259" key="6">
    <source>
        <dbReference type="PROSITE" id="PS50850"/>
    </source>
</evidence>
<feature type="transmembrane region" description="Helical" evidence="5">
    <location>
        <begin position="320"/>
        <end position="340"/>
    </location>
</feature>
<dbReference type="Gene3D" id="1.20.1250.20">
    <property type="entry name" value="MFS general substrate transporter like domains"/>
    <property type="match status" value="1"/>
</dbReference>
<feature type="transmembrane region" description="Helical" evidence="5">
    <location>
        <begin position="413"/>
        <end position="434"/>
    </location>
</feature>
<keyword evidence="8" id="KW-1185">Reference proteome</keyword>
<feature type="domain" description="Major facilitator superfamily (MFS) profile" evidence="6">
    <location>
        <begin position="19"/>
        <end position="435"/>
    </location>
</feature>
<dbReference type="PANTHER" id="PTHR23508">
    <property type="entry name" value="CARBOXYLIC ACID TRANSPORTER PROTEIN HOMOLOG"/>
    <property type="match status" value="1"/>
</dbReference>
<evidence type="ECO:0000256" key="2">
    <source>
        <dbReference type="ARBA" id="ARBA00022692"/>
    </source>
</evidence>
<feature type="transmembrane region" description="Helical" evidence="5">
    <location>
        <begin position="56"/>
        <end position="77"/>
    </location>
</feature>
<evidence type="ECO:0000313" key="7">
    <source>
        <dbReference type="EMBL" id="VVE12590.1"/>
    </source>
</evidence>
<organism evidence="7 8">
    <name type="scientific">Pandoraea communis</name>
    <dbReference type="NCBI Taxonomy" id="2508297"/>
    <lineage>
        <taxon>Bacteria</taxon>
        <taxon>Pseudomonadati</taxon>
        <taxon>Pseudomonadota</taxon>
        <taxon>Betaproteobacteria</taxon>
        <taxon>Burkholderiales</taxon>
        <taxon>Burkholderiaceae</taxon>
        <taxon>Pandoraea</taxon>
    </lineage>
</organism>
<feature type="transmembrane region" description="Helical" evidence="5">
    <location>
        <begin position="252"/>
        <end position="273"/>
    </location>
</feature>
<dbReference type="PROSITE" id="PS50850">
    <property type="entry name" value="MFS"/>
    <property type="match status" value="1"/>
</dbReference>
<feature type="transmembrane region" description="Helical" evidence="5">
    <location>
        <begin position="380"/>
        <end position="401"/>
    </location>
</feature>
<gene>
    <name evidence="7" type="primary">pcaK_5</name>
    <name evidence="7" type="ORF">PCO31111_02738</name>
</gene>
<feature type="transmembrane region" description="Helical" evidence="5">
    <location>
        <begin position="146"/>
        <end position="170"/>
    </location>
</feature>
<evidence type="ECO:0000256" key="5">
    <source>
        <dbReference type="SAM" id="Phobius"/>
    </source>
</evidence>
<name>A0A5E4VNI8_9BURK</name>
<accession>A0A5E4VNI8</accession>
<dbReference type="GO" id="GO:0046943">
    <property type="term" value="F:carboxylic acid transmembrane transporter activity"/>
    <property type="evidence" value="ECO:0007669"/>
    <property type="project" value="TreeGrafter"/>
</dbReference>
<proteinExistence type="predicted"/>
<dbReference type="InterPro" id="IPR020846">
    <property type="entry name" value="MFS_dom"/>
</dbReference>
<dbReference type="EMBL" id="CABPSE010000008">
    <property type="protein sequence ID" value="VVE12590.1"/>
    <property type="molecule type" value="Genomic_DNA"/>
</dbReference>
<evidence type="ECO:0000256" key="4">
    <source>
        <dbReference type="ARBA" id="ARBA00023136"/>
    </source>
</evidence>
<keyword evidence="4 5" id="KW-0472">Membrane</keyword>
<feature type="transmembrane region" description="Helical" evidence="5">
    <location>
        <begin position="110"/>
        <end position="134"/>
    </location>
</feature>
<dbReference type="Pfam" id="PF07690">
    <property type="entry name" value="MFS_1"/>
    <property type="match status" value="1"/>
</dbReference>
<feature type="transmembrane region" description="Helical" evidence="5">
    <location>
        <begin position="293"/>
        <end position="313"/>
    </location>
</feature>
<dbReference type="PROSITE" id="PS00216">
    <property type="entry name" value="SUGAR_TRANSPORT_1"/>
    <property type="match status" value="1"/>
</dbReference>
<sequence length="461" mass="48597">MKISDHIADSPMTSLQLRVVFVSIVLVVLDGYDLTLAAFAAPFIERGFGVSKTQLGMVLSGALIGMLVGSIVVAPIADRMGRRLTGVLATCVIGIGMLIGPFASAERGTMLLVISRIITGVGIGALVAVVGVILSEYTAKRVYPLVMAIYAAAINIGGLLGAMLVGPMLATHGWQFGWWVGFVLSVLAAIGTYFLLPESLAWLAEGRRRDSLLQLNRILAKMRQPTLTALPESSNPDVKVTGALRTIVSAPLLWQTVLMILSYVAYMVSFYFLTTWAPTTVASMNHKPLLAPQLVVAFSLGGIAGSLVFGFIGNRINLRILTPIFLVMAAAAMSYFGIAGPAMPGAMWTVFIASFFVCAGTAGFYGIVPLLYPTLARSTGYGVVIGMGRFGGIAAPILGGMSFDGGMDMGTAFTLFSLPMLIAAVGLLVLHVGLKRSASRERATSAARSGGKQADRSQQAY</sequence>
<dbReference type="InterPro" id="IPR011701">
    <property type="entry name" value="MFS"/>
</dbReference>
<evidence type="ECO:0000313" key="8">
    <source>
        <dbReference type="Proteomes" id="UP000383971"/>
    </source>
</evidence>
<dbReference type="SUPFAM" id="SSF103473">
    <property type="entry name" value="MFS general substrate transporter"/>
    <property type="match status" value="1"/>
</dbReference>
<feature type="transmembrane region" description="Helical" evidence="5">
    <location>
        <begin position="84"/>
        <end position="104"/>
    </location>
</feature>
<dbReference type="Proteomes" id="UP000383971">
    <property type="component" value="Unassembled WGS sequence"/>
</dbReference>
<feature type="transmembrane region" description="Helical" evidence="5">
    <location>
        <begin position="346"/>
        <end position="368"/>
    </location>
</feature>
<dbReference type="InterPro" id="IPR036259">
    <property type="entry name" value="MFS_trans_sf"/>
</dbReference>